<evidence type="ECO:0000313" key="1">
    <source>
        <dbReference type="EMBL" id="KAJ7382892.1"/>
    </source>
</evidence>
<organism evidence="1 2">
    <name type="scientific">Desmophyllum pertusum</name>
    <dbReference type="NCBI Taxonomy" id="174260"/>
    <lineage>
        <taxon>Eukaryota</taxon>
        <taxon>Metazoa</taxon>
        <taxon>Cnidaria</taxon>
        <taxon>Anthozoa</taxon>
        <taxon>Hexacorallia</taxon>
        <taxon>Scleractinia</taxon>
        <taxon>Caryophylliina</taxon>
        <taxon>Caryophylliidae</taxon>
        <taxon>Desmophyllum</taxon>
    </lineage>
</organism>
<comment type="caution">
    <text evidence="1">The sequence shown here is derived from an EMBL/GenBank/DDBJ whole genome shotgun (WGS) entry which is preliminary data.</text>
</comment>
<sequence>MDYCTLIAKKKKAHKTGEEMRLLPVYCLLCWTVVRAAKVLRSTTTDIKLESTKDVRQNDIKEAVTTSTKLAIHDYVSYSKLSQALACELRRISGSSFSAGKLELEIHLRSQATQASFTRHFS</sequence>
<keyword evidence="2" id="KW-1185">Reference proteome</keyword>
<name>A0A9W9ZJP4_9CNID</name>
<dbReference type="AlphaFoldDB" id="A0A9W9ZJP4"/>
<dbReference type="Proteomes" id="UP001163046">
    <property type="component" value="Unassembled WGS sequence"/>
</dbReference>
<evidence type="ECO:0000313" key="2">
    <source>
        <dbReference type="Proteomes" id="UP001163046"/>
    </source>
</evidence>
<gene>
    <name evidence="1" type="ORF">OS493_031950</name>
</gene>
<proteinExistence type="predicted"/>
<dbReference type="EMBL" id="MU825911">
    <property type="protein sequence ID" value="KAJ7382892.1"/>
    <property type="molecule type" value="Genomic_DNA"/>
</dbReference>
<protein>
    <submittedName>
        <fullName evidence="1">Uncharacterized protein</fullName>
    </submittedName>
</protein>
<reference evidence="1" key="1">
    <citation type="submission" date="2023-01" db="EMBL/GenBank/DDBJ databases">
        <title>Genome assembly of the deep-sea coral Lophelia pertusa.</title>
        <authorList>
            <person name="Herrera S."/>
            <person name="Cordes E."/>
        </authorList>
    </citation>
    <scope>NUCLEOTIDE SEQUENCE</scope>
    <source>
        <strain evidence="1">USNM1676648</strain>
        <tissue evidence="1">Polyp</tissue>
    </source>
</reference>
<accession>A0A9W9ZJP4</accession>